<dbReference type="EMBL" id="BAABDO010000070">
    <property type="protein sequence ID" value="GAA4148021.1"/>
    <property type="molecule type" value="Genomic_DNA"/>
</dbReference>
<evidence type="ECO:0000313" key="5">
    <source>
        <dbReference type="Proteomes" id="UP001500266"/>
    </source>
</evidence>
<dbReference type="Pfam" id="PF09362">
    <property type="entry name" value="DUF1996"/>
    <property type="match status" value="1"/>
</dbReference>
<accession>A0ABP7Z5W7</accession>
<sequence>MRSARRPRTFLRTVGLTAGGGLLLAGLSGVGPASAGANAAAAVRAQTIRCPDVASRLPAVPAQAKAEVDRNLALLNTQIQEADQRLAATVGQGGPNFVDNAILGPLRDKRIATINRIATAIGRVAERPTGLDALAECTLGGTTDAGTGQNNGAGNGNGQQNGGQQTRPNAQDFIDIRQVRPNVRRPKVRRGGSRGTFTSRCGRNENGHFNSDNFIVAPGVSNGAHHTHDYVGNLSTDGFSTDESLARAGTTCTNGDKSTYFWPVVRLRGPNDPPQNDQSAADGNIGRVLRPASVSLQFRGNATSKVTAMPRFLRIIMGDAKAATNGPANARAAWTCSGFTNRVVSDKYPICPRGSRVTRVLDFPSCWDGRNTDSANHRTHVVFPNANGACPRGTRAIPQLRMTISYTINLSKAQIRQGRVYAVDSFPEQLHNPVTDHADFENVMPDNLMRRAVSCINRGRRC</sequence>
<gene>
    <name evidence="4" type="ORF">GCM10022416_41980</name>
</gene>
<feature type="domain" description="DUF1996" evidence="3">
    <location>
        <begin position="215"/>
        <end position="440"/>
    </location>
</feature>
<dbReference type="PANTHER" id="PTHR43662:SF3">
    <property type="entry name" value="DOMAIN PROTEIN, PUTATIVE (AFU_ORTHOLOGUE AFUA_6G11970)-RELATED"/>
    <property type="match status" value="1"/>
</dbReference>
<name>A0ABP7Z5W7_9ACTN</name>
<comment type="caution">
    <text evidence="4">The sequence shown here is derived from an EMBL/GenBank/DDBJ whole genome shotgun (WGS) entry which is preliminary data.</text>
</comment>
<feature type="region of interest" description="Disordered" evidence="1">
    <location>
        <begin position="186"/>
        <end position="208"/>
    </location>
</feature>
<evidence type="ECO:0000313" key="4">
    <source>
        <dbReference type="EMBL" id="GAA4148021.1"/>
    </source>
</evidence>
<dbReference type="InterPro" id="IPR018535">
    <property type="entry name" value="DUF1996"/>
</dbReference>
<dbReference type="RefSeq" id="WP_345023186.1">
    <property type="nucleotide sequence ID" value="NZ_BAABDO010000070.1"/>
</dbReference>
<evidence type="ECO:0000256" key="2">
    <source>
        <dbReference type="SAM" id="SignalP"/>
    </source>
</evidence>
<protein>
    <submittedName>
        <fullName evidence="4">DUF1996 domain-containing protein</fullName>
    </submittedName>
</protein>
<feature type="chain" id="PRO_5046806818" evidence="2">
    <location>
        <begin position="36"/>
        <end position="462"/>
    </location>
</feature>
<feature type="signal peptide" evidence="2">
    <location>
        <begin position="1"/>
        <end position="35"/>
    </location>
</feature>
<organism evidence="4 5">
    <name type="scientific">Actinomadura keratinilytica</name>
    <dbReference type="NCBI Taxonomy" id="547461"/>
    <lineage>
        <taxon>Bacteria</taxon>
        <taxon>Bacillati</taxon>
        <taxon>Actinomycetota</taxon>
        <taxon>Actinomycetes</taxon>
        <taxon>Streptosporangiales</taxon>
        <taxon>Thermomonosporaceae</taxon>
        <taxon>Actinomadura</taxon>
    </lineage>
</organism>
<feature type="compositionally biased region" description="Gly residues" evidence="1">
    <location>
        <begin position="149"/>
        <end position="161"/>
    </location>
</feature>
<dbReference type="PANTHER" id="PTHR43662">
    <property type="match status" value="1"/>
</dbReference>
<keyword evidence="2" id="KW-0732">Signal</keyword>
<evidence type="ECO:0000259" key="3">
    <source>
        <dbReference type="Pfam" id="PF09362"/>
    </source>
</evidence>
<reference evidence="5" key="1">
    <citation type="journal article" date="2019" name="Int. J. Syst. Evol. Microbiol.">
        <title>The Global Catalogue of Microorganisms (GCM) 10K type strain sequencing project: providing services to taxonomists for standard genome sequencing and annotation.</title>
        <authorList>
            <consortium name="The Broad Institute Genomics Platform"/>
            <consortium name="The Broad Institute Genome Sequencing Center for Infectious Disease"/>
            <person name="Wu L."/>
            <person name="Ma J."/>
        </authorList>
    </citation>
    <scope>NUCLEOTIDE SEQUENCE [LARGE SCALE GENOMIC DNA]</scope>
    <source>
        <strain evidence="5">JCM 17316</strain>
    </source>
</reference>
<keyword evidence="5" id="KW-1185">Reference proteome</keyword>
<dbReference type="Proteomes" id="UP001500266">
    <property type="component" value="Unassembled WGS sequence"/>
</dbReference>
<evidence type="ECO:0000256" key="1">
    <source>
        <dbReference type="SAM" id="MobiDB-lite"/>
    </source>
</evidence>
<proteinExistence type="predicted"/>
<feature type="region of interest" description="Disordered" evidence="1">
    <location>
        <begin position="145"/>
        <end position="173"/>
    </location>
</feature>